<dbReference type="PRINTS" id="PR00301">
    <property type="entry name" value="HEATSHOCK70"/>
</dbReference>
<dbReference type="EMBL" id="JAOTIF010000020">
    <property type="protein sequence ID" value="MCU7551423.1"/>
    <property type="molecule type" value="Genomic_DNA"/>
</dbReference>
<dbReference type="Pfam" id="PF00012">
    <property type="entry name" value="HSP70"/>
    <property type="match status" value="1"/>
</dbReference>
<comment type="caution">
    <text evidence="5">The sequence shown here is derived from an EMBL/GenBank/DDBJ whole genome shotgun (WGS) entry which is preliminary data.</text>
</comment>
<dbReference type="InterPro" id="IPR013126">
    <property type="entry name" value="Hsp_70_fam"/>
</dbReference>
<dbReference type="SUPFAM" id="SSF53067">
    <property type="entry name" value="Actin-like ATPase domain"/>
    <property type="match status" value="2"/>
</dbReference>
<protein>
    <submittedName>
        <fullName evidence="5">Hsp70 family protein</fullName>
    </submittedName>
</protein>
<keyword evidence="6" id="KW-1185">Reference proteome</keyword>
<name>A0A9X3BJM9_9BACT</name>
<dbReference type="Proteomes" id="UP001155483">
    <property type="component" value="Unassembled WGS sequence"/>
</dbReference>
<evidence type="ECO:0000256" key="2">
    <source>
        <dbReference type="ARBA" id="ARBA00022741"/>
    </source>
</evidence>
<dbReference type="PROSITE" id="PS00329">
    <property type="entry name" value="HSP70_2"/>
    <property type="match status" value="1"/>
</dbReference>
<dbReference type="AlphaFoldDB" id="A0A9X3BJM9"/>
<keyword evidence="2 4" id="KW-0547">Nucleotide-binding</keyword>
<comment type="similarity">
    <text evidence="1 4">Belongs to the heat shock protein 70 family.</text>
</comment>
<reference evidence="5" key="2">
    <citation type="submission" date="2023-04" db="EMBL/GenBank/DDBJ databases">
        <title>Paracnuella aquatica gen. nov., sp. nov., a member of the family Chitinophagaceae isolated from a hot spring.</title>
        <authorList>
            <person name="Wang C."/>
        </authorList>
    </citation>
    <scope>NUCLEOTIDE SEQUENCE</scope>
    <source>
        <strain evidence="5">LB-8</strain>
    </source>
</reference>
<sequence>MVLGIDLGTCNSVAATLTRDGSAVLIPDSVNREEVTTPSVAIIDGKKAYAGLFAENLFETFPDKELISFFKRYFGTQEPVYVDENKNAWFSETLAALILRKIKYDAEMYMPDGYRKAVITVPAHYNDAQRKSAIEASRLAGLELNALVEEPVAAALFYSSQNAKLDDEIILVYDFGGGTFDLTLITKSGNQLHVIAKDGISNVGGKEFDEIVSNRIRQTYEDIMKQPFPSDKLSLNRLRKISEVIKIRLNQQEGGQDLAQWLIFGHHAFECVFDFRAYASEAVALIQKTENAVLRCLKSLGMQWSDVSKVILIGGTSNSKLIYNYWNQKINPEKQTLIYHQPLTSVAKGAAIYAGSLSDGAQQIGSAVELKTVSTYNIGLRQKGGKQIDLLIHRNTPLPISAKRVYRIDPNVHEHFSMDLCQFWDAETEVFYLGEIKAGPFSHQATEFYLEFAIENRSNGTIGIKVKNADNGKDIKFEFIKKQTKHTYDFHKQKALVDSVYLNNYV</sequence>
<evidence type="ECO:0000313" key="6">
    <source>
        <dbReference type="Proteomes" id="UP001155483"/>
    </source>
</evidence>
<dbReference type="InterPro" id="IPR043129">
    <property type="entry name" value="ATPase_NBD"/>
</dbReference>
<keyword evidence="3 4" id="KW-0067">ATP-binding</keyword>
<evidence type="ECO:0000256" key="3">
    <source>
        <dbReference type="ARBA" id="ARBA00022840"/>
    </source>
</evidence>
<accession>A0A9X3BJM9</accession>
<dbReference type="InterPro" id="IPR018181">
    <property type="entry name" value="Heat_shock_70_CS"/>
</dbReference>
<dbReference type="GO" id="GO:0005524">
    <property type="term" value="F:ATP binding"/>
    <property type="evidence" value="ECO:0007669"/>
    <property type="project" value="UniProtKB-KW"/>
</dbReference>
<reference evidence="5" key="1">
    <citation type="submission" date="2022-09" db="EMBL/GenBank/DDBJ databases">
        <authorList>
            <person name="Yuan C."/>
            <person name="Ke Z."/>
        </authorList>
    </citation>
    <scope>NUCLEOTIDE SEQUENCE</scope>
    <source>
        <strain evidence="5">LB-8</strain>
    </source>
</reference>
<evidence type="ECO:0000313" key="5">
    <source>
        <dbReference type="EMBL" id="MCU7551423.1"/>
    </source>
</evidence>
<dbReference type="Gene3D" id="3.90.640.10">
    <property type="entry name" value="Actin, Chain A, domain 4"/>
    <property type="match status" value="1"/>
</dbReference>
<dbReference type="RefSeq" id="WP_279298862.1">
    <property type="nucleotide sequence ID" value="NZ_JAOTIF010000020.1"/>
</dbReference>
<dbReference type="Gene3D" id="3.30.420.40">
    <property type="match status" value="2"/>
</dbReference>
<dbReference type="PANTHER" id="PTHR19375">
    <property type="entry name" value="HEAT SHOCK PROTEIN 70KDA"/>
    <property type="match status" value="1"/>
</dbReference>
<evidence type="ECO:0000256" key="4">
    <source>
        <dbReference type="RuleBase" id="RU003322"/>
    </source>
</evidence>
<evidence type="ECO:0000256" key="1">
    <source>
        <dbReference type="ARBA" id="ARBA00007381"/>
    </source>
</evidence>
<proteinExistence type="inferred from homology"/>
<organism evidence="5 6">
    <name type="scientific">Paraflavisolibacter caeni</name>
    <dbReference type="NCBI Taxonomy" id="2982496"/>
    <lineage>
        <taxon>Bacteria</taxon>
        <taxon>Pseudomonadati</taxon>
        <taxon>Bacteroidota</taxon>
        <taxon>Chitinophagia</taxon>
        <taxon>Chitinophagales</taxon>
        <taxon>Chitinophagaceae</taxon>
        <taxon>Paraflavisolibacter</taxon>
    </lineage>
</organism>
<gene>
    <name evidence="5" type="ORF">OCK74_20035</name>
</gene>
<dbReference type="GO" id="GO:0140662">
    <property type="term" value="F:ATP-dependent protein folding chaperone"/>
    <property type="evidence" value="ECO:0007669"/>
    <property type="project" value="InterPro"/>
</dbReference>